<dbReference type="PROSITE" id="PS51257">
    <property type="entry name" value="PROKAR_LIPOPROTEIN"/>
    <property type="match status" value="1"/>
</dbReference>
<evidence type="ECO:0000313" key="9">
    <source>
        <dbReference type="Proteomes" id="UP001225933"/>
    </source>
</evidence>
<sequence>MKKILFNLFTFLIILLTAGCSKQWLEDKQDVKLIVPTTLNDLDLLLNADLFQYDGRGGVETSCDDYEFTSEQFNEVYFGFDRDFIIWKKEKDYENLDLIQQNEWNCAYSQIQVCNVVIKGLSSIDRTGGNGSDYDRIQGVALYHRAKQFLNMVMTFSKYYDKTTANSDLGIPIKLEDDIDEKVKRASVEETYQQIVKDLQLSARVLPATQSDYTRVTKAGAFALLARTFLFMDKYGEAKDAADSTLKYNSFVEDFNLINDPTTSNPLDIKSKEIHVRSLMVKSSSSPSIGRINNTLYNGYGNDDLRKSLFFKEEGDGKFTFRGEFLNNLFTGTTTGEILLILSEANARLNNVQGAMDALNKLASKRYKKETFQNFAAQNASSALDLILKERRKELVTRGLRWQDLKRLNRDPKYSQTLIRQIGDETYTLPPNDPRYVLPIPQFVINFNHIEQNQY</sequence>
<proteinExistence type="inferred from homology"/>
<dbReference type="Pfam" id="PF14322">
    <property type="entry name" value="SusD-like_3"/>
    <property type="match status" value="1"/>
</dbReference>
<dbReference type="InterPro" id="IPR033985">
    <property type="entry name" value="SusD-like_N"/>
</dbReference>
<accession>A0AAJ1VJ77</accession>
<protein>
    <submittedName>
        <fullName evidence="8">RagB/SusD family nutrient uptake outer membrane protein</fullName>
    </submittedName>
</protein>
<evidence type="ECO:0000256" key="2">
    <source>
        <dbReference type="ARBA" id="ARBA00006275"/>
    </source>
</evidence>
<dbReference type="InterPro" id="IPR011990">
    <property type="entry name" value="TPR-like_helical_dom_sf"/>
</dbReference>
<evidence type="ECO:0000256" key="4">
    <source>
        <dbReference type="ARBA" id="ARBA00023136"/>
    </source>
</evidence>
<evidence type="ECO:0000313" key="8">
    <source>
        <dbReference type="EMBL" id="MDN4011491.1"/>
    </source>
</evidence>
<comment type="similarity">
    <text evidence="2">Belongs to the SusD family.</text>
</comment>
<keyword evidence="5" id="KW-0998">Cell outer membrane</keyword>
<comment type="subcellular location">
    <subcellularLocation>
        <location evidence="1">Cell outer membrane</location>
    </subcellularLocation>
</comment>
<gene>
    <name evidence="8" type="ORF">QX233_03350</name>
</gene>
<evidence type="ECO:0000256" key="1">
    <source>
        <dbReference type="ARBA" id="ARBA00004442"/>
    </source>
</evidence>
<feature type="domain" description="RagB/SusD" evidence="6">
    <location>
        <begin position="336"/>
        <end position="449"/>
    </location>
</feature>
<dbReference type="AlphaFoldDB" id="A0AAJ1VJ77"/>
<dbReference type="SUPFAM" id="SSF48452">
    <property type="entry name" value="TPR-like"/>
    <property type="match status" value="1"/>
</dbReference>
<evidence type="ECO:0000256" key="3">
    <source>
        <dbReference type="ARBA" id="ARBA00022729"/>
    </source>
</evidence>
<dbReference type="GO" id="GO:0009279">
    <property type="term" value="C:cell outer membrane"/>
    <property type="evidence" value="ECO:0007669"/>
    <property type="project" value="UniProtKB-SubCell"/>
</dbReference>
<evidence type="ECO:0000256" key="5">
    <source>
        <dbReference type="ARBA" id="ARBA00023237"/>
    </source>
</evidence>
<dbReference type="Gene3D" id="1.25.40.390">
    <property type="match status" value="1"/>
</dbReference>
<reference evidence="8" key="1">
    <citation type="submission" date="2023-06" db="EMBL/GenBank/DDBJ databases">
        <title>Two Chryseobacterium gambrini strains from China.</title>
        <authorList>
            <person name="Zeng J."/>
            <person name="Wu Y."/>
        </authorList>
    </citation>
    <scope>NUCLEOTIDE SEQUENCE</scope>
    <source>
        <strain evidence="8">SQ219</strain>
    </source>
</reference>
<evidence type="ECO:0000259" key="7">
    <source>
        <dbReference type="Pfam" id="PF14322"/>
    </source>
</evidence>
<dbReference type="Pfam" id="PF07980">
    <property type="entry name" value="SusD_RagB"/>
    <property type="match status" value="1"/>
</dbReference>
<dbReference type="EMBL" id="JAUHGV010000002">
    <property type="protein sequence ID" value="MDN4011491.1"/>
    <property type="molecule type" value="Genomic_DNA"/>
</dbReference>
<keyword evidence="4" id="KW-0472">Membrane</keyword>
<organism evidence="8 9">
    <name type="scientific">Chryseobacterium gambrini</name>
    <dbReference type="NCBI Taxonomy" id="373672"/>
    <lineage>
        <taxon>Bacteria</taxon>
        <taxon>Pseudomonadati</taxon>
        <taxon>Bacteroidota</taxon>
        <taxon>Flavobacteriia</taxon>
        <taxon>Flavobacteriales</taxon>
        <taxon>Weeksellaceae</taxon>
        <taxon>Chryseobacterium group</taxon>
        <taxon>Chryseobacterium</taxon>
    </lineage>
</organism>
<evidence type="ECO:0000259" key="6">
    <source>
        <dbReference type="Pfam" id="PF07980"/>
    </source>
</evidence>
<dbReference type="RefSeq" id="WP_214588932.1">
    <property type="nucleotide sequence ID" value="NZ_JAUHGV010000002.1"/>
</dbReference>
<dbReference type="InterPro" id="IPR012944">
    <property type="entry name" value="SusD_RagB_dom"/>
</dbReference>
<keyword evidence="3" id="KW-0732">Signal</keyword>
<name>A0AAJ1VJ77_9FLAO</name>
<comment type="caution">
    <text evidence="8">The sequence shown here is derived from an EMBL/GenBank/DDBJ whole genome shotgun (WGS) entry which is preliminary data.</text>
</comment>
<feature type="domain" description="SusD-like N-terminal" evidence="7">
    <location>
        <begin position="24"/>
        <end position="230"/>
    </location>
</feature>
<dbReference type="Proteomes" id="UP001225933">
    <property type="component" value="Unassembled WGS sequence"/>
</dbReference>